<evidence type="ECO:0000256" key="3">
    <source>
        <dbReference type="ARBA" id="ARBA00022857"/>
    </source>
</evidence>
<evidence type="ECO:0000256" key="2">
    <source>
        <dbReference type="ARBA" id="ARBA00022526"/>
    </source>
</evidence>
<evidence type="ECO:0000259" key="8">
    <source>
        <dbReference type="Pfam" id="PF00479"/>
    </source>
</evidence>
<dbReference type="PANTHER" id="PTHR23429">
    <property type="entry name" value="GLUCOSE-6-PHOSPHATE 1-DEHYDROGENASE G6PD"/>
    <property type="match status" value="1"/>
</dbReference>
<dbReference type="Gene3D" id="3.40.50.720">
    <property type="entry name" value="NAD(P)-binding Rossmann-like Domain"/>
    <property type="match status" value="1"/>
</dbReference>
<dbReference type="Pfam" id="PF00479">
    <property type="entry name" value="G6PD_N"/>
    <property type="match status" value="1"/>
</dbReference>
<keyword evidence="2 6" id="KW-0313">Glucose metabolism</keyword>
<feature type="binding site" evidence="6">
    <location>
        <position position="170"/>
    </location>
    <ligand>
        <name>substrate</name>
    </ligand>
</feature>
<comment type="caution">
    <text evidence="10">The sequence shown here is derived from an EMBL/GenBank/DDBJ whole genome shotgun (WGS) entry which is preliminary data.</text>
</comment>
<evidence type="ECO:0000256" key="7">
    <source>
        <dbReference type="SAM" id="MobiDB-lite"/>
    </source>
</evidence>
<comment type="caution">
    <text evidence="6">Lacks conserved residue(s) required for the propagation of feature annotation.</text>
</comment>
<reference evidence="10 11" key="1">
    <citation type="journal article" date="2019" name="Int. J. Syst. Evol. Microbiol.">
        <title>The Global Catalogue of Microorganisms (GCM) 10K type strain sequencing project: providing services to taxonomists for standard genome sequencing and annotation.</title>
        <authorList>
            <consortium name="The Broad Institute Genomics Platform"/>
            <consortium name="The Broad Institute Genome Sequencing Center for Infectious Disease"/>
            <person name="Wu L."/>
            <person name="Ma J."/>
        </authorList>
    </citation>
    <scope>NUCLEOTIDE SEQUENCE [LARGE SCALE GENOMIC DNA]</scope>
    <source>
        <strain evidence="10 11">JCM 6833</strain>
    </source>
</reference>
<dbReference type="HAMAP" id="MF_00966">
    <property type="entry name" value="G6PD"/>
    <property type="match status" value="1"/>
</dbReference>
<evidence type="ECO:0000256" key="6">
    <source>
        <dbReference type="HAMAP-Rule" id="MF_00966"/>
    </source>
</evidence>
<protein>
    <recommendedName>
        <fullName evidence="6">Glucose-6-phosphate 1-dehydrogenase</fullName>
        <shortName evidence="6">G6PD</shortName>
        <ecNumber evidence="6">1.1.1.49</ecNumber>
    </recommendedName>
</protein>
<feature type="domain" description="Glucose-6-phosphate dehydrogenase C-terminal" evidence="9">
    <location>
        <begin position="181"/>
        <end position="449"/>
    </location>
</feature>
<feature type="binding site" evidence="6">
    <location>
        <begin position="87"/>
        <end position="88"/>
    </location>
    <ligand>
        <name>NADP(+)</name>
        <dbReference type="ChEBI" id="CHEBI:58349"/>
    </ligand>
</feature>
<comment type="catalytic activity">
    <reaction evidence="6">
        <text>D-glucose 6-phosphate + NADP(+) = 6-phospho-D-glucono-1,5-lactone + NADPH + H(+)</text>
        <dbReference type="Rhea" id="RHEA:15841"/>
        <dbReference type="ChEBI" id="CHEBI:15378"/>
        <dbReference type="ChEBI" id="CHEBI:57783"/>
        <dbReference type="ChEBI" id="CHEBI:57955"/>
        <dbReference type="ChEBI" id="CHEBI:58349"/>
        <dbReference type="ChEBI" id="CHEBI:61548"/>
        <dbReference type="EC" id="1.1.1.49"/>
    </reaction>
</comment>
<dbReference type="SUPFAM" id="SSF55347">
    <property type="entry name" value="Glyceraldehyde-3-phosphate dehydrogenase-like, C-terminal domain"/>
    <property type="match status" value="1"/>
</dbReference>
<dbReference type="InterPro" id="IPR022674">
    <property type="entry name" value="G6P_DH_NAD-bd"/>
</dbReference>
<keyword evidence="5 6" id="KW-0119">Carbohydrate metabolism</keyword>
<accession>A0ABN3PPH9</accession>
<comment type="function">
    <text evidence="6">Catalyzes the oxidation of glucose 6-phosphate to 6-phosphogluconolactone.</text>
</comment>
<dbReference type="InterPro" id="IPR001282">
    <property type="entry name" value="G6P_DH"/>
</dbReference>
<feature type="domain" description="Glucose-6-phosphate dehydrogenase NAD-binding" evidence="8">
    <location>
        <begin position="12"/>
        <end position="177"/>
    </location>
</feature>
<dbReference type="SUPFAM" id="SSF51735">
    <property type="entry name" value="NAD(P)-binding Rossmann-fold domains"/>
    <property type="match status" value="1"/>
</dbReference>
<organism evidence="10 11">
    <name type="scientific">Actinomadura fulvescens</name>
    <dbReference type="NCBI Taxonomy" id="46160"/>
    <lineage>
        <taxon>Bacteria</taxon>
        <taxon>Bacillati</taxon>
        <taxon>Actinomycetota</taxon>
        <taxon>Actinomycetes</taxon>
        <taxon>Streptosporangiales</taxon>
        <taxon>Thermomonosporaceae</taxon>
        <taxon>Actinomadura</taxon>
    </lineage>
</organism>
<feature type="binding site" evidence="6">
    <location>
        <position position="318"/>
    </location>
    <ligand>
        <name>substrate</name>
    </ligand>
</feature>
<keyword evidence="11" id="KW-1185">Reference proteome</keyword>
<dbReference type="PANTHER" id="PTHR23429:SF0">
    <property type="entry name" value="GLUCOSE-6-PHOSPHATE 1-DEHYDROGENASE"/>
    <property type="match status" value="1"/>
</dbReference>
<feature type="binding site" evidence="6">
    <location>
        <position position="140"/>
    </location>
    <ligand>
        <name>NADP(+)</name>
        <dbReference type="ChEBI" id="CHEBI:58349"/>
    </ligand>
</feature>
<dbReference type="Gene3D" id="3.30.360.10">
    <property type="entry name" value="Dihydrodipicolinate Reductase, domain 2"/>
    <property type="match status" value="1"/>
</dbReference>
<proteinExistence type="inferred from homology"/>
<dbReference type="NCBIfam" id="TIGR00871">
    <property type="entry name" value="zwf"/>
    <property type="match status" value="1"/>
</dbReference>
<comment type="pathway">
    <text evidence="1 6">Carbohydrate degradation; pentose phosphate pathway; D-ribulose 5-phosphate from D-glucose 6-phosphate (oxidative stage): step 1/3.</text>
</comment>
<evidence type="ECO:0000259" key="9">
    <source>
        <dbReference type="Pfam" id="PF02781"/>
    </source>
</evidence>
<dbReference type="PIRSF" id="PIRSF000110">
    <property type="entry name" value="G6PD"/>
    <property type="match status" value="1"/>
</dbReference>
<keyword evidence="3 6" id="KW-0521">NADP</keyword>
<dbReference type="Proteomes" id="UP001501509">
    <property type="component" value="Unassembled WGS sequence"/>
</dbReference>
<dbReference type="EMBL" id="BAAATD010000004">
    <property type="protein sequence ID" value="GAA2596182.1"/>
    <property type="molecule type" value="Genomic_DNA"/>
</dbReference>
<dbReference type="InterPro" id="IPR022675">
    <property type="entry name" value="G6P_DH_C"/>
</dbReference>
<feature type="binding site" evidence="6">
    <location>
        <position position="208"/>
    </location>
    <ligand>
        <name>substrate</name>
    </ligand>
</feature>
<evidence type="ECO:0000313" key="10">
    <source>
        <dbReference type="EMBL" id="GAA2596182.1"/>
    </source>
</evidence>
<dbReference type="Pfam" id="PF02781">
    <property type="entry name" value="G6PD_C"/>
    <property type="match status" value="1"/>
</dbReference>
<evidence type="ECO:0000256" key="5">
    <source>
        <dbReference type="ARBA" id="ARBA00023277"/>
    </source>
</evidence>
<comment type="similarity">
    <text evidence="6">Belongs to the glucose-6-phosphate dehydrogenase family.</text>
</comment>
<name>A0ABN3PPH9_9ACTN</name>
<dbReference type="InterPro" id="IPR036291">
    <property type="entry name" value="NAD(P)-bd_dom_sf"/>
</dbReference>
<evidence type="ECO:0000256" key="1">
    <source>
        <dbReference type="ARBA" id="ARBA00004937"/>
    </source>
</evidence>
<evidence type="ECO:0000256" key="4">
    <source>
        <dbReference type="ARBA" id="ARBA00023002"/>
    </source>
</evidence>
<evidence type="ECO:0000313" key="11">
    <source>
        <dbReference type="Proteomes" id="UP001501509"/>
    </source>
</evidence>
<gene>
    <name evidence="10" type="primary">zwf_2</name>
    <name evidence="6" type="synonym">zwf</name>
    <name evidence="10" type="ORF">GCM10010411_32010</name>
</gene>
<dbReference type="PRINTS" id="PR00079">
    <property type="entry name" value="G6PDHDRGNASE"/>
</dbReference>
<dbReference type="RefSeq" id="WP_344541643.1">
    <property type="nucleotide sequence ID" value="NZ_BAAATD010000004.1"/>
</dbReference>
<feature type="region of interest" description="Disordered" evidence="7">
    <location>
        <begin position="429"/>
        <end position="465"/>
    </location>
</feature>
<feature type="active site" description="Proton acceptor" evidence="6">
    <location>
        <position position="232"/>
    </location>
</feature>
<sequence>MNATAQRADVLVLFGITGDLAKKMLLPALYQLTARGELDVPIIGVAKSDWDDEGLRSHAREAIAAVHEIDDEVFGRLSERLSIVTGDLKDDTTFARLREAVQDYGFRTYYLAIPPSLFEPVAQALAGAGLNDNGRLVVEKPFGHDLESARALNAELQKYFDEDHLFRVDHFLGSEPVDGLMIARFANTLLEPLWNRSYVDNVQISLSEDFDVADRGSFYDSVGALRDVVQNHLLQVLAYLIMDAPAKPDADSWLNEKWRALSAARAISASDVVRGQYEGYSDVEGVKPGSTTETFIALRMYVDNWRWEGVPFYIRSGKSMAVTSTEVIAELRRPPVTLFQTHEGTAPPNLIRFRLEPKAGMTFDLLVEQPGNEDRPVPVPVSVDFSDVLGPGELPYEHILSAAVSGDPELFTRFDLVEESWRIVQDILDPPDMPEPYKPGTNGPSSAELLPGPGGWHELEGAMHK</sequence>
<dbReference type="EC" id="1.1.1.49" evidence="6"/>
<keyword evidence="4 6" id="KW-0560">Oxidoreductase</keyword>
<feature type="binding site" evidence="6">
    <location>
        <position position="227"/>
    </location>
    <ligand>
        <name>substrate</name>
    </ligand>
</feature>